<keyword evidence="4" id="KW-1185">Reference proteome</keyword>
<comment type="caution">
    <text evidence="3">The sequence shown here is derived from an EMBL/GenBank/DDBJ whole genome shotgun (WGS) entry which is preliminary data.</text>
</comment>
<dbReference type="VEuPathDB" id="FungiDB:CPUR_06711"/>
<dbReference type="HOGENOM" id="CLU_005513_5_0_1"/>
<proteinExistence type="predicted"/>
<sequence>MDHRLWIGAIRQNPTVGYVAPFYLMAESMRVHERADLDNLGPADIRLLASSLLCCLNSHPACDIFNERRLSDKWWLVTPATEIRHVRRLLAASLDREDEKHLWKQVKKFIIKISQNRCAGSPFSHKSVDLANSSEHCKDVDDLMREELGLTHVGIPKLLETFFPRSVDDLERTSNVFFTKCTRGRTPRYKDDTWTDWPTRASEKKVFRWLKRFCKRLDKFVHRSRPDIPHRRRLLGTRNVTIDEYSVMKQELNVGFVDASYPKRGLDDGNHPWSQILAPGRLKRKPQSDSAEEAWRDLAVCAGKMLLAQATRRFVVGFTICGTLMRVWVFDRLGSIASQQIDVNKEPVQFIEVMLGFLWMSEADLGFDPTIQKIDGQSFIEIERKGISECIVIDGLIVRTPWIVGRATTCWKAHVKDHPETPLVIKDSWQLPERDEEGELLKQATSRNVVNVARYYHHETVKIGGTIDDVRHCIRRGLGVSTASNYQERLSQDSSVATTNMMPMRQTSTRTSTKRPFEQTGSALSPSKKICSKSSMNTATDPPTGPPNRVHRRVIVQDYGKPIYKASSRQALLACLEGCIKGHKSLYENGVLHRDISITNLRINEDQDNPSWRSFLIDLDVAIHTEREQPSDAQGRTGTTAFMAIGLLRAGKHSFAHDLESFFWVLFWMCIHYDGPNKATTPSRFENWNYIPNHSLVESKLGLICTEGHFLKVAEQQFTPYYQPLIPHVNALRKKVFPGGDWQDEGSPQLYSKMLRVLRQAQKDPKVLAE</sequence>
<evidence type="ECO:0000313" key="4">
    <source>
        <dbReference type="Proteomes" id="UP000016801"/>
    </source>
</evidence>
<organism evidence="3 4">
    <name type="scientific">Claviceps purpurea (strain 20.1)</name>
    <name type="common">Ergot fungus</name>
    <name type="synonym">Sphacelia segetum</name>
    <dbReference type="NCBI Taxonomy" id="1111077"/>
    <lineage>
        <taxon>Eukaryota</taxon>
        <taxon>Fungi</taxon>
        <taxon>Dikarya</taxon>
        <taxon>Ascomycota</taxon>
        <taxon>Pezizomycotina</taxon>
        <taxon>Sordariomycetes</taxon>
        <taxon>Hypocreomycetidae</taxon>
        <taxon>Hypocreales</taxon>
        <taxon>Clavicipitaceae</taxon>
        <taxon>Claviceps</taxon>
    </lineage>
</organism>
<dbReference type="OrthoDB" id="5150075at2759"/>
<reference evidence="3 4" key="1">
    <citation type="journal article" date="2013" name="PLoS Genet.">
        <title>Plant-symbiotic fungi as chemical engineers: Multi-genome analysis of the Clavicipitaceae reveals dynamics of alkaloid loci.</title>
        <authorList>
            <person name="Schardl C.L."/>
            <person name="Young C.A."/>
            <person name="Hesse U."/>
            <person name="Amyotte S.G."/>
            <person name="Andreeva K."/>
            <person name="Calie P.J."/>
            <person name="Fleetwood D.J."/>
            <person name="Haws D.C."/>
            <person name="Moore N."/>
            <person name="Oeser B."/>
            <person name="Panaccione D.G."/>
            <person name="Schweri K.K."/>
            <person name="Voisey C.R."/>
            <person name="Farman M.L."/>
            <person name="Jaromczyk J.W."/>
            <person name="Roe B.A."/>
            <person name="O'Sullivan D.M."/>
            <person name="Scott B."/>
            <person name="Tudzynski P."/>
            <person name="An Z."/>
            <person name="Arnaoudova E.G."/>
            <person name="Bullock C.T."/>
            <person name="Charlton N.D."/>
            <person name="Chen L."/>
            <person name="Cox M."/>
            <person name="Dinkins R.D."/>
            <person name="Florea S."/>
            <person name="Glenn A.E."/>
            <person name="Gordon A."/>
            <person name="Gueldener U."/>
            <person name="Harris D.R."/>
            <person name="Hollin W."/>
            <person name="Jaromczyk J."/>
            <person name="Johnson R.D."/>
            <person name="Khan A.K."/>
            <person name="Leistner E."/>
            <person name="Leuchtmann A."/>
            <person name="Li C."/>
            <person name="Liu J."/>
            <person name="Liu J."/>
            <person name="Liu M."/>
            <person name="Mace W."/>
            <person name="Machado C."/>
            <person name="Nagabhyru P."/>
            <person name="Pan J."/>
            <person name="Schmid J."/>
            <person name="Sugawara K."/>
            <person name="Steiner U."/>
            <person name="Takach J.E."/>
            <person name="Tanaka E."/>
            <person name="Webb J.S."/>
            <person name="Wilson E.V."/>
            <person name="Wiseman J.L."/>
            <person name="Yoshida R."/>
            <person name="Zeng Z."/>
        </authorList>
    </citation>
    <scope>NUCLEOTIDE SEQUENCE [LARGE SCALE GENOMIC DNA]</scope>
    <source>
        <strain evidence="3 4">20.1</strain>
    </source>
</reference>
<dbReference type="AlphaFoldDB" id="M1W3L1"/>
<name>M1W3L1_CLAP2</name>
<accession>M1W3L1</accession>
<gene>
    <name evidence="3" type="ORF">CPUR_06711</name>
</gene>
<feature type="compositionally biased region" description="Polar residues" evidence="1">
    <location>
        <begin position="532"/>
        <end position="541"/>
    </location>
</feature>
<dbReference type="Pfam" id="PF17667">
    <property type="entry name" value="Pkinase_fungal"/>
    <property type="match status" value="1"/>
</dbReference>
<dbReference type="eggNOG" id="ENOG502S5WB">
    <property type="taxonomic scope" value="Eukaryota"/>
</dbReference>
<dbReference type="PANTHER" id="PTHR38248:SF2">
    <property type="entry name" value="FUNK1 11"/>
    <property type="match status" value="1"/>
</dbReference>
<evidence type="ECO:0000256" key="1">
    <source>
        <dbReference type="SAM" id="MobiDB-lite"/>
    </source>
</evidence>
<evidence type="ECO:0000259" key="2">
    <source>
        <dbReference type="Pfam" id="PF17667"/>
    </source>
</evidence>
<feature type="domain" description="Fungal-type protein kinase" evidence="2">
    <location>
        <begin position="253"/>
        <end position="670"/>
    </location>
</feature>
<dbReference type="EMBL" id="CAGA01000047">
    <property type="protein sequence ID" value="CCE32846.1"/>
    <property type="molecule type" value="Genomic_DNA"/>
</dbReference>
<dbReference type="SUPFAM" id="SSF56112">
    <property type="entry name" value="Protein kinase-like (PK-like)"/>
    <property type="match status" value="1"/>
</dbReference>
<feature type="region of interest" description="Disordered" evidence="1">
    <location>
        <begin position="505"/>
        <end position="550"/>
    </location>
</feature>
<dbReference type="Proteomes" id="UP000016801">
    <property type="component" value="Unassembled WGS sequence"/>
</dbReference>
<dbReference type="Gene3D" id="1.10.510.10">
    <property type="entry name" value="Transferase(Phosphotransferase) domain 1"/>
    <property type="match status" value="1"/>
</dbReference>
<dbReference type="STRING" id="1111077.M1W3L1"/>
<protein>
    <recommendedName>
        <fullName evidence="2">Fungal-type protein kinase domain-containing protein</fullName>
    </recommendedName>
</protein>
<evidence type="ECO:0000313" key="3">
    <source>
        <dbReference type="EMBL" id="CCE32846.1"/>
    </source>
</evidence>
<dbReference type="InterPro" id="IPR040976">
    <property type="entry name" value="Pkinase_fungal"/>
</dbReference>
<dbReference type="PANTHER" id="PTHR38248">
    <property type="entry name" value="FUNK1 6"/>
    <property type="match status" value="1"/>
</dbReference>
<dbReference type="InterPro" id="IPR011009">
    <property type="entry name" value="Kinase-like_dom_sf"/>
</dbReference>